<dbReference type="Proteomes" id="UP000575241">
    <property type="component" value="Unassembled WGS sequence"/>
</dbReference>
<comment type="caution">
    <text evidence="2">The sequence shown here is derived from an EMBL/GenBank/DDBJ whole genome shotgun (WGS) entry which is preliminary data.</text>
</comment>
<gene>
    <name evidence="2" type="ORF">HNP52_004511</name>
</gene>
<reference evidence="2 3" key="1">
    <citation type="submission" date="2020-08" db="EMBL/GenBank/DDBJ databases">
        <title>Functional genomics of gut bacteria from endangered species of beetles.</title>
        <authorList>
            <person name="Carlos-Shanley C."/>
        </authorList>
    </citation>
    <scope>NUCLEOTIDE SEQUENCE [LARGE SCALE GENOMIC DNA]</scope>
    <source>
        <strain evidence="2 3">S00224</strain>
    </source>
</reference>
<sequence length="109" mass="11664">MRWLLALAAASSLAAPAQAQDLPAVPRALLNTAALVCVKIDREGRVDAFLLDSKGDAVRDKAVLDWLRGLRWPAGDGEGRNRWFPMPVQFGDVPAPEMPAGCAPGSDRT</sequence>
<dbReference type="RefSeq" id="WP_184171124.1">
    <property type="nucleotide sequence ID" value="NZ_JACHLN010000005.1"/>
</dbReference>
<feature type="signal peptide" evidence="1">
    <location>
        <begin position="1"/>
        <end position="19"/>
    </location>
</feature>
<dbReference type="EMBL" id="JACHLN010000005">
    <property type="protein sequence ID" value="MBB4841409.1"/>
    <property type="molecule type" value="Genomic_DNA"/>
</dbReference>
<proteinExistence type="predicted"/>
<evidence type="ECO:0000313" key="3">
    <source>
        <dbReference type="Proteomes" id="UP000575241"/>
    </source>
</evidence>
<dbReference type="SUPFAM" id="SSF74653">
    <property type="entry name" value="TolA/TonB C-terminal domain"/>
    <property type="match status" value="1"/>
</dbReference>
<name>A0A7W7K5G0_9SPHN</name>
<evidence type="ECO:0000313" key="2">
    <source>
        <dbReference type="EMBL" id="MBB4841409.1"/>
    </source>
</evidence>
<keyword evidence="1" id="KW-0732">Signal</keyword>
<dbReference type="AlphaFoldDB" id="A0A7W7K5G0"/>
<evidence type="ECO:0000256" key="1">
    <source>
        <dbReference type="SAM" id="SignalP"/>
    </source>
</evidence>
<feature type="chain" id="PRO_5031340533" description="TonB C-terminal domain-containing protein" evidence="1">
    <location>
        <begin position="20"/>
        <end position="109"/>
    </location>
</feature>
<accession>A0A7W7K5G0</accession>
<organism evidence="2 3">
    <name type="scientific">Sphingomonas kyeonggiensis</name>
    <dbReference type="NCBI Taxonomy" id="1268553"/>
    <lineage>
        <taxon>Bacteria</taxon>
        <taxon>Pseudomonadati</taxon>
        <taxon>Pseudomonadota</taxon>
        <taxon>Alphaproteobacteria</taxon>
        <taxon>Sphingomonadales</taxon>
        <taxon>Sphingomonadaceae</taxon>
        <taxon>Sphingomonas</taxon>
    </lineage>
</organism>
<evidence type="ECO:0008006" key="4">
    <source>
        <dbReference type="Google" id="ProtNLM"/>
    </source>
</evidence>
<protein>
    <recommendedName>
        <fullName evidence="4">TonB C-terminal domain-containing protein</fullName>
    </recommendedName>
</protein>
<keyword evidence="3" id="KW-1185">Reference proteome</keyword>